<accession>A0ABS5DZV2</accession>
<dbReference type="Pfam" id="PF04381">
    <property type="entry name" value="RdgC"/>
    <property type="match status" value="1"/>
</dbReference>
<evidence type="ECO:0000313" key="8">
    <source>
        <dbReference type="Proteomes" id="UP000672097"/>
    </source>
</evidence>
<dbReference type="NCBIfam" id="NF001464">
    <property type="entry name" value="PRK00321.1-5"/>
    <property type="match status" value="1"/>
</dbReference>
<proteinExistence type="inferred from homology"/>
<keyword evidence="5" id="KW-0233">DNA recombination</keyword>
<dbReference type="EMBL" id="JAGQDG010000005">
    <property type="protein sequence ID" value="MBQ0936685.1"/>
    <property type="molecule type" value="Genomic_DNA"/>
</dbReference>
<comment type="subcellular location">
    <subcellularLocation>
        <location evidence="1">Cytoplasm</location>
        <location evidence="1">Nucleoid</location>
    </subcellularLocation>
</comment>
<evidence type="ECO:0000256" key="2">
    <source>
        <dbReference type="ARBA" id="ARBA00008657"/>
    </source>
</evidence>
<reference evidence="7 8" key="1">
    <citation type="submission" date="2021-04" db="EMBL/GenBank/DDBJ databases">
        <title>The genome sequence of type strain Ideonella paludis KCTC 32238.</title>
        <authorList>
            <person name="Liu Y."/>
        </authorList>
    </citation>
    <scope>NUCLEOTIDE SEQUENCE [LARGE SCALE GENOMIC DNA]</scope>
    <source>
        <strain evidence="7 8">KCTC 32238</strain>
    </source>
</reference>
<feature type="compositionally biased region" description="Basic and acidic residues" evidence="6">
    <location>
        <begin position="99"/>
        <end position="108"/>
    </location>
</feature>
<feature type="compositionally biased region" description="Low complexity" evidence="6">
    <location>
        <begin position="308"/>
        <end position="323"/>
    </location>
</feature>
<keyword evidence="4" id="KW-0963">Cytoplasm</keyword>
<evidence type="ECO:0000313" key="7">
    <source>
        <dbReference type="EMBL" id="MBQ0936685.1"/>
    </source>
</evidence>
<evidence type="ECO:0000256" key="1">
    <source>
        <dbReference type="ARBA" id="ARBA00004453"/>
    </source>
</evidence>
<evidence type="ECO:0000256" key="3">
    <source>
        <dbReference type="ARBA" id="ARBA00022296"/>
    </source>
</evidence>
<organism evidence="7 8">
    <name type="scientific">Ideonella paludis</name>
    <dbReference type="NCBI Taxonomy" id="1233411"/>
    <lineage>
        <taxon>Bacteria</taxon>
        <taxon>Pseudomonadati</taxon>
        <taxon>Pseudomonadota</taxon>
        <taxon>Betaproteobacteria</taxon>
        <taxon>Burkholderiales</taxon>
        <taxon>Sphaerotilaceae</taxon>
        <taxon>Ideonella</taxon>
    </lineage>
</organism>
<dbReference type="PANTHER" id="PTHR38103:SF1">
    <property type="entry name" value="RECOMBINATION-ASSOCIATED PROTEIN RDGC"/>
    <property type="match status" value="1"/>
</dbReference>
<dbReference type="NCBIfam" id="NF001463">
    <property type="entry name" value="PRK00321.1-4"/>
    <property type="match status" value="1"/>
</dbReference>
<gene>
    <name evidence="7" type="ORF">KAK11_15235</name>
</gene>
<dbReference type="Proteomes" id="UP000672097">
    <property type="component" value="Unassembled WGS sequence"/>
</dbReference>
<comment type="caution">
    <text evidence="7">The sequence shown here is derived from an EMBL/GenBank/DDBJ whole genome shotgun (WGS) entry which is preliminary data.</text>
</comment>
<dbReference type="RefSeq" id="WP_210810049.1">
    <property type="nucleotide sequence ID" value="NZ_JAGQDG010000005.1"/>
</dbReference>
<evidence type="ECO:0000256" key="5">
    <source>
        <dbReference type="ARBA" id="ARBA00023172"/>
    </source>
</evidence>
<feature type="region of interest" description="Disordered" evidence="6">
    <location>
        <begin position="84"/>
        <end position="108"/>
    </location>
</feature>
<evidence type="ECO:0000256" key="4">
    <source>
        <dbReference type="ARBA" id="ARBA00022490"/>
    </source>
</evidence>
<dbReference type="InterPro" id="IPR007476">
    <property type="entry name" value="RdgC"/>
</dbReference>
<dbReference type="PANTHER" id="PTHR38103">
    <property type="entry name" value="RECOMBINATION-ASSOCIATED PROTEIN RDGC"/>
    <property type="match status" value="1"/>
</dbReference>
<protein>
    <recommendedName>
        <fullName evidence="3">Recombination-associated protein RdgC</fullName>
    </recommendedName>
</protein>
<sequence length="341" mass="36706">MFKNLIVYRLIPEWDPTLSAAQEAAFKQRFTPCGKSQPQSMGWVPPRGEAEAPLIEVVGGHWLMRLQVEQKLLPGSVVKRRADEMAQQVEASTGRKPGKRESKELREQATQELLPQAFTKMAGVSVWIAPKQKFVCVDAGSTSRAEVVITMLVKTLEGFGVQALQTALSPASAMAGWLESGEAPPFFTVDRDCELKAVDEMKSAVRYARHALDGEEVRQHIRLGKRPTRLALTWHGRVSFVLTEQLQVKKIQFEDGVFEGAGATKAEDGFDADAAIATGELIQLLPDLIEALGGEQALGAVPGVLPSAPAAAPAAPAAAAAPARTNSPLPATAEDDNSPPW</sequence>
<evidence type="ECO:0000256" key="6">
    <source>
        <dbReference type="SAM" id="MobiDB-lite"/>
    </source>
</evidence>
<keyword evidence="8" id="KW-1185">Reference proteome</keyword>
<name>A0ABS5DZV2_9BURK</name>
<comment type="similarity">
    <text evidence="2">Belongs to the RdgC family.</text>
</comment>
<feature type="region of interest" description="Disordered" evidence="6">
    <location>
        <begin position="308"/>
        <end position="341"/>
    </location>
</feature>